<accession>A0A7W6NY00</accession>
<keyword evidence="1" id="KW-0472">Membrane</keyword>
<reference evidence="2 3" key="1">
    <citation type="submission" date="2020-08" db="EMBL/GenBank/DDBJ databases">
        <title>Genomic Encyclopedia of Type Strains, Phase IV (KMG-IV): sequencing the most valuable type-strain genomes for metagenomic binning, comparative biology and taxonomic classification.</title>
        <authorList>
            <person name="Goeker M."/>
        </authorList>
    </citation>
    <scope>NUCLEOTIDE SEQUENCE [LARGE SCALE GENOMIC DNA]</scope>
    <source>
        <strain evidence="2 3">DSM 101806</strain>
    </source>
</reference>
<dbReference type="EMBL" id="JACIEH010000002">
    <property type="protein sequence ID" value="MBB4099216.1"/>
    <property type="molecule type" value="Genomic_DNA"/>
</dbReference>
<keyword evidence="3" id="KW-1185">Reference proteome</keyword>
<keyword evidence="1" id="KW-1133">Transmembrane helix</keyword>
<protein>
    <recommendedName>
        <fullName evidence="4">Patatin-like phospholipase</fullName>
    </recommendedName>
</protein>
<feature type="transmembrane region" description="Helical" evidence="1">
    <location>
        <begin position="139"/>
        <end position="157"/>
    </location>
</feature>
<evidence type="ECO:0000313" key="2">
    <source>
        <dbReference type="EMBL" id="MBB4099216.1"/>
    </source>
</evidence>
<keyword evidence="1" id="KW-0812">Transmembrane</keyword>
<feature type="transmembrane region" description="Helical" evidence="1">
    <location>
        <begin position="86"/>
        <end position="108"/>
    </location>
</feature>
<feature type="transmembrane region" description="Helical" evidence="1">
    <location>
        <begin position="169"/>
        <end position="190"/>
    </location>
</feature>
<dbReference type="AlphaFoldDB" id="A0A7W6NY00"/>
<dbReference type="RefSeq" id="WP_183998509.1">
    <property type="nucleotide sequence ID" value="NZ_JACIEH010000002.1"/>
</dbReference>
<feature type="transmembrane region" description="Helical" evidence="1">
    <location>
        <begin position="53"/>
        <end position="74"/>
    </location>
</feature>
<name>A0A7W6NY00_9SPHN</name>
<evidence type="ECO:0000256" key="1">
    <source>
        <dbReference type="SAM" id="Phobius"/>
    </source>
</evidence>
<feature type="transmembrane region" description="Helical" evidence="1">
    <location>
        <begin position="115"/>
        <end position="133"/>
    </location>
</feature>
<sequence length="725" mass="76142">MIETADGAAPDSINSSRRRGPAILAGLGSRLGRLDIIVAAATVSTARFFTTRFPLVFIAAIYLLIIIAAPAQITDIVANFSTEATRFQWTGFMLPPVLATAAGLALLASRHALRWIDLLIACMPAIALCAMAVLWAPGLLVATLPGLLAAIAAAGYARRFGVRHPRTALQAAIAVTIVLFAATLIATAISPIDFPVMIGPLTVLTLGLSLIGLLLGIAALRPALAGAYLALCCLAATLAPGSRPIPLIEPERAPSRGSPTVHAAFEAWLKSRPDLDAYRKAGKPYPVVIASAEGGGIYAAAHGYLALSAMQAICPSFPNHLFATVGVSGGSIGTLLYAANSAPRAGTRALVPCRQPDPRAAGIDTRPLTTDLISPPLANLFFAQVADFLVPFIDIFPDSGEVLAKAIAGMVPNNAHMTEPLRASWRPDGSRPVTLFVTTDIGEGNRVVLSPLDGAGAIGAASFPSITSPRDIATSDAAFISARFPWLTATARLQVSDNSYRILADGGYYENSGADTAMDLVAQIRKLGEQHAACAAGSNVLGDLGDCKCPVRIQRTFTQAADWSGCGVPVFLAYMPIVEANDKLPGYTYEDTPNPPQSWLADPLNTMLQARNARGTLAIDRARAAFAPPQDREMAQGTDVDNGFFPHALPIKDLRLPLGWKLSRASVADVLSISAKTEACGQPYDTESNVAAWTENNGCQMALLASLFNPGGAQGAIGRREWGRD</sequence>
<organism evidence="2 3">
    <name type="scientific">Sphingomonas kyeonggiensis</name>
    <dbReference type="NCBI Taxonomy" id="1268553"/>
    <lineage>
        <taxon>Bacteria</taxon>
        <taxon>Pseudomonadati</taxon>
        <taxon>Pseudomonadota</taxon>
        <taxon>Alphaproteobacteria</taxon>
        <taxon>Sphingomonadales</taxon>
        <taxon>Sphingomonadaceae</taxon>
        <taxon>Sphingomonas</taxon>
    </lineage>
</organism>
<feature type="transmembrane region" description="Helical" evidence="1">
    <location>
        <begin position="196"/>
        <end position="216"/>
    </location>
</feature>
<evidence type="ECO:0000313" key="3">
    <source>
        <dbReference type="Proteomes" id="UP000557392"/>
    </source>
</evidence>
<gene>
    <name evidence="2" type="ORF">GGR46_002780</name>
</gene>
<proteinExistence type="predicted"/>
<evidence type="ECO:0008006" key="4">
    <source>
        <dbReference type="Google" id="ProtNLM"/>
    </source>
</evidence>
<feature type="transmembrane region" description="Helical" evidence="1">
    <location>
        <begin position="223"/>
        <end position="242"/>
    </location>
</feature>
<dbReference type="Proteomes" id="UP000557392">
    <property type="component" value="Unassembled WGS sequence"/>
</dbReference>
<comment type="caution">
    <text evidence="2">The sequence shown here is derived from an EMBL/GenBank/DDBJ whole genome shotgun (WGS) entry which is preliminary data.</text>
</comment>